<evidence type="ECO:0000313" key="2">
    <source>
        <dbReference type="EMBL" id="KAH0210438.1"/>
    </source>
</evidence>
<name>A0A9P8K376_AURME</name>
<reference evidence="2" key="1">
    <citation type="journal article" date="2021" name="J Fungi (Basel)">
        <title>Virulence traits and population genomics of the black yeast Aureobasidium melanogenum.</title>
        <authorList>
            <person name="Cernosa A."/>
            <person name="Sun X."/>
            <person name="Gostincar C."/>
            <person name="Fang C."/>
            <person name="Gunde-Cimerman N."/>
            <person name="Song Z."/>
        </authorList>
    </citation>
    <scope>NUCLEOTIDE SEQUENCE</scope>
    <source>
        <strain evidence="2">EXF-8016</strain>
        <strain evidence="1">EXF-9911</strain>
    </source>
</reference>
<accession>A0A9P8K376</accession>
<evidence type="ECO:0000313" key="3">
    <source>
        <dbReference type="Proteomes" id="UP000767238"/>
    </source>
</evidence>
<dbReference type="EMBL" id="JAHFYH010000169">
    <property type="protein sequence ID" value="KAH0210438.1"/>
    <property type="molecule type" value="Genomic_DNA"/>
</dbReference>
<protein>
    <submittedName>
        <fullName evidence="2">Uncharacterized protein</fullName>
    </submittedName>
</protein>
<dbReference type="AlphaFoldDB" id="A0A9P8K376"/>
<sequence length="429" mass="46244">MSHTLTIHNKSSHNQEFEVHGWNNNRNILVSARSSANINAPDGSSGAIIALHNGHEGEQAEITKRGFGGNDFFDVSNITGAGGNVTVMQKNDPETIKGHPLFMQALNQAWLHADQKTKDNIKRSIHMDHTGKIVRMDATKDNASLEAFIHTFDKLSYVGVGSWNGRAGNAIDNAQSRAAKGSKDILITYSDEDARPNQSNVLDVQSALPIESHAGQHTLKERVATGTQPDVRAAVHLEALSSSHDDGKAPGIVLSNRSASDETYFFYDNYWNGNGTAGANFDHPLKSQYVPAGHTMFVSLPSSFKGRVQRGKLIPATWVEFQLEASNDHKAHGDVSVEQGNDGPATIHATDGTNSSNGFTSMIKAPDSAYQMRSDGKKVIASTMGNWLGGPNQAAIRAQQAIKTRAYVTGGTGVPDVASANRRLAVDFY</sequence>
<proteinExistence type="predicted"/>
<feature type="non-terminal residue" evidence="2">
    <location>
        <position position="1"/>
    </location>
</feature>
<dbReference type="EMBL" id="JAHFXF010000525">
    <property type="protein sequence ID" value="KAG9686225.1"/>
    <property type="molecule type" value="Genomic_DNA"/>
</dbReference>
<evidence type="ECO:0000313" key="1">
    <source>
        <dbReference type="EMBL" id="KAG9686225.1"/>
    </source>
</evidence>
<dbReference type="Proteomes" id="UP000767238">
    <property type="component" value="Unassembled WGS sequence"/>
</dbReference>
<dbReference type="Proteomes" id="UP000779574">
    <property type="component" value="Unassembled WGS sequence"/>
</dbReference>
<organism evidence="2 3">
    <name type="scientific">Aureobasidium melanogenum</name>
    <name type="common">Aureobasidium pullulans var. melanogenum</name>
    <dbReference type="NCBI Taxonomy" id="46634"/>
    <lineage>
        <taxon>Eukaryota</taxon>
        <taxon>Fungi</taxon>
        <taxon>Dikarya</taxon>
        <taxon>Ascomycota</taxon>
        <taxon>Pezizomycotina</taxon>
        <taxon>Dothideomycetes</taxon>
        <taxon>Dothideomycetidae</taxon>
        <taxon>Dothideales</taxon>
        <taxon>Saccotheciaceae</taxon>
        <taxon>Aureobasidium</taxon>
    </lineage>
</organism>
<reference evidence="2" key="2">
    <citation type="submission" date="2021-08" db="EMBL/GenBank/DDBJ databases">
        <authorList>
            <person name="Gostincar C."/>
            <person name="Sun X."/>
            <person name="Song Z."/>
            <person name="Gunde-Cimerman N."/>
        </authorList>
    </citation>
    <scope>NUCLEOTIDE SEQUENCE</scope>
    <source>
        <strain evidence="2">EXF-8016</strain>
        <strain evidence="1">EXF-9911</strain>
    </source>
</reference>
<gene>
    <name evidence="1" type="ORF">KCU76_g11169</name>
    <name evidence="2" type="ORF">KCV03_g10046</name>
</gene>
<comment type="caution">
    <text evidence="2">The sequence shown here is derived from an EMBL/GenBank/DDBJ whole genome shotgun (WGS) entry which is preliminary data.</text>
</comment>